<evidence type="ECO:0000256" key="5">
    <source>
        <dbReference type="ARBA" id="ARBA00023319"/>
    </source>
</evidence>
<feature type="domain" description="Ig-like" evidence="8">
    <location>
        <begin position="145"/>
        <end position="243"/>
    </location>
</feature>
<evidence type="ECO:0000256" key="2">
    <source>
        <dbReference type="ARBA" id="ARBA00023136"/>
    </source>
</evidence>
<sequence length="522" mass="55691">MGAPWWSLTVLLLLTCPAATPASDLRYLRHGGRREAGVASGVSLGANATTDTPEELLFEGEGEGGSVEEQVVVRGAEVLQESQREVRWYHDGTRVREDLRVSIMWTGRLVLSHAITRDSGVWWCRRSGRPGPRRRLFVTIPPERPYLVYGGAQLAAGARLTTREGNSITLHCVVEGGNPAPAITWVLAGEDVTPSSQVRSEWQEEDGVFHSTSNLTVTRVGKDLHNANVSCVIRHPSLPVPVPVPLRLNIEYPPDFRLRRWPVWGTPVTEGSTVSLLCHVDANPPSSPSWVKESEGGGESVASSDGWLNLTRVSGEDRGWYKCATSHPFGRYSSHSVFINVFGDGHGSAGHTPQLLRKTATSTTPEGSPLSPCPHDAGPRDASQGWVSVVPLNASVLTMGGRTTTLAARVCGRPPPLAVTWLPPPHLPPLTPGRARGRLHAHNLTAGLSVGCLHAALTITGVQDSDAGGWVIVGAGGREADATLIHLNVTAAAHAVASAAHALQTHLLALLLSLLASLPPRP</sequence>
<feature type="region of interest" description="Disordered" evidence="6">
    <location>
        <begin position="358"/>
        <end position="382"/>
    </location>
</feature>
<comment type="caution">
    <text evidence="9">The sequence shown here is derived from an EMBL/GenBank/DDBJ whole genome shotgun (WGS) entry which is preliminary data.</text>
</comment>
<dbReference type="SMART" id="SM00408">
    <property type="entry name" value="IGc2"/>
    <property type="match status" value="3"/>
</dbReference>
<evidence type="ECO:0000256" key="6">
    <source>
        <dbReference type="SAM" id="MobiDB-lite"/>
    </source>
</evidence>
<evidence type="ECO:0000256" key="1">
    <source>
        <dbReference type="ARBA" id="ARBA00004479"/>
    </source>
</evidence>
<dbReference type="GO" id="GO:0098609">
    <property type="term" value="P:cell-cell adhesion"/>
    <property type="evidence" value="ECO:0007669"/>
    <property type="project" value="TreeGrafter"/>
</dbReference>
<feature type="chain" id="PRO_5043317797" description="Ig-like domain-containing protein" evidence="7">
    <location>
        <begin position="23"/>
        <end position="522"/>
    </location>
</feature>
<dbReference type="InterPro" id="IPR003598">
    <property type="entry name" value="Ig_sub2"/>
</dbReference>
<keyword evidence="5" id="KW-0393">Immunoglobulin domain</keyword>
<dbReference type="CDD" id="cd00096">
    <property type="entry name" value="Ig"/>
    <property type="match status" value="1"/>
</dbReference>
<dbReference type="EMBL" id="JARAKH010000016">
    <property type="protein sequence ID" value="KAK8396433.1"/>
    <property type="molecule type" value="Genomic_DNA"/>
</dbReference>
<dbReference type="GO" id="GO:0050839">
    <property type="term" value="F:cell adhesion molecule binding"/>
    <property type="evidence" value="ECO:0007669"/>
    <property type="project" value="TreeGrafter"/>
</dbReference>
<evidence type="ECO:0000256" key="7">
    <source>
        <dbReference type="SAM" id="SignalP"/>
    </source>
</evidence>
<evidence type="ECO:0000256" key="3">
    <source>
        <dbReference type="ARBA" id="ARBA00023157"/>
    </source>
</evidence>
<dbReference type="InterPro" id="IPR013162">
    <property type="entry name" value="CD80_C2-set"/>
</dbReference>
<keyword evidence="4" id="KW-0325">Glycoprotein</keyword>
<dbReference type="GO" id="GO:0005886">
    <property type="term" value="C:plasma membrane"/>
    <property type="evidence" value="ECO:0007669"/>
    <property type="project" value="TreeGrafter"/>
</dbReference>
<dbReference type="InterPro" id="IPR051275">
    <property type="entry name" value="Cell_adhesion_signaling"/>
</dbReference>
<feature type="domain" description="Ig-like" evidence="8">
    <location>
        <begin position="254"/>
        <end position="340"/>
    </location>
</feature>
<organism evidence="9 10">
    <name type="scientific">Scylla paramamosain</name>
    <name type="common">Mud crab</name>
    <dbReference type="NCBI Taxonomy" id="85552"/>
    <lineage>
        <taxon>Eukaryota</taxon>
        <taxon>Metazoa</taxon>
        <taxon>Ecdysozoa</taxon>
        <taxon>Arthropoda</taxon>
        <taxon>Crustacea</taxon>
        <taxon>Multicrustacea</taxon>
        <taxon>Malacostraca</taxon>
        <taxon>Eumalacostraca</taxon>
        <taxon>Eucarida</taxon>
        <taxon>Decapoda</taxon>
        <taxon>Pleocyemata</taxon>
        <taxon>Brachyura</taxon>
        <taxon>Eubrachyura</taxon>
        <taxon>Portunoidea</taxon>
        <taxon>Portunidae</taxon>
        <taxon>Portuninae</taxon>
        <taxon>Scylla</taxon>
    </lineage>
</organism>
<accession>A0AAW0U8M0</accession>
<dbReference type="InterPro" id="IPR007110">
    <property type="entry name" value="Ig-like_dom"/>
</dbReference>
<evidence type="ECO:0000313" key="10">
    <source>
        <dbReference type="Proteomes" id="UP001487740"/>
    </source>
</evidence>
<gene>
    <name evidence="9" type="ORF">O3P69_005466</name>
</gene>
<dbReference type="Proteomes" id="UP001487740">
    <property type="component" value="Unassembled WGS sequence"/>
</dbReference>
<dbReference type="AlphaFoldDB" id="A0AAW0U8M0"/>
<keyword evidence="3" id="KW-1015">Disulfide bond</keyword>
<comment type="subcellular location">
    <subcellularLocation>
        <location evidence="1">Membrane</location>
        <topology evidence="1">Single-pass type I membrane protein</topology>
    </subcellularLocation>
</comment>
<dbReference type="Pfam" id="PF13927">
    <property type="entry name" value="Ig_3"/>
    <property type="match status" value="1"/>
</dbReference>
<dbReference type="Pfam" id="PF08205">
    <property type="entry name" value="C2-set_2"/>
    <property type="match status" value="1"/>
</dbReference>
<dbReference type="InterPro" id="IPR013783">
    <property type="entry name" value="Ig-like_fold"/>
</dbReference>
<evidence type="ECO:0000256" key="4">
    <source>
        <dbReference type="ARBA" id="ARBA00023180"/>
    </source>
</evidence>
<dbReference type="GO" id="GO:0005911">
    <property type="term" value="C:cell-cell junction"/>
    <property type="evidence" value="ECO:0007669"/>
    <property type="project" value="TreeGrafter"/>
</dbReference>
<dbReference type="PANTHER" id="PTHR11640:SF155">
    <property type="entry name" value="IG-LIKE DOMAIN-CONTAINING PROTEIN"/>
    <property type="match status" value="1"/>
</dbReference>
<protein>
    <recommendedName>
        <fullName evidence="8">Ig-like domain-containing protein</fullName>
    </recommendedName>
</protein>
<proteinExistence type="predicted"/>
<dbReference type="Gene3D" id="2.60.40.10">
    <property type="entry name" value="Immunoglobulins"/>
    <property type="match status" value="3"/>
</dbReference>
<feature type="signal peptide" evidence="7">
    <location>
        <begin position="1"/>
        <end position="22"/>
    </location>
</feature>
<keyword evidence="7" id="KW-0732">Signal</keyword>
<dbReference type="SMART" id="SM00409">
    <property type="entry name" value="IG"/>
    <property type="match status" value="4"/>
</dbReference>
<dbReference type="PROSITE" id="PS50835">
    <property type="entry name" value="IG_LIKE"/>
    <property type="match status" value="2"/>
</dbReference>
<dbReference type="InterPro" id="IPR036179">
    <property type="entry name" value="Ig-like_dom_sf"/>
</dbReference>
<keyword evidence="10" id="KW-1185">Reference proteome</keyword>
<evidence type="ECO:0000259" key="8">
    <source>
        <dbReference type="PROSITE" id="PS50835"/>
    </source>
</evidence>
<name>A0AAW0U8M0_SCYPA</name>
<dbReference type="PANTHER" id="PTHR11640">
    <property type="entry name" value="NEPHRIN"/>
    <property type="match status" value="1"/>
</dbReference>
<keyword evidence="2" id="KW-0472">Membrane</keyword>
<dbReference type="InterPro" id="IPR003599">
    <property type="entry name" value="Ig_sub"/>
</dbReference>
<dbReference type="SUPFAM" id="SSF48726">
    <property type="entry name" value="Immunoglobulin"/>
    <property type="match status" value="3"/>
</dbReference>
<reference evidence="9 10" key="1">
    <citation type="submission" date="2023-03" db="EMBL/GenBank/DDBJ databases">
        <title>High-quality genome of Scylla paramamosain provides insights in environmental adaptation.</title>
        <authorList>
            <person name="Zhang L."/>
        </authorList>
    </citation>
    <scope>NUCLEOTIDE SEQUENCE [LARGE SCALE GENOMIC DNA]</scope>
    <source>
        <strain evidence="9">LZ_2023a</strain>
        <tissue evidence="9">Muscle</tissue>
    </source>
</reference>
<evidence type="ECO:0000313" key="9">
    <source>
        <dbReference type="EMBL" id="KAK8396433.1"/>
    </source>
</evidence>